<gene>
    <name evidence="4" type="ORF">F8M41_003452</name>
</gene>
<keyword evidence="1" id="KW-0234">DNA repair</keyword>
<keyword evidence="1 4" id="KW-0347">Helicase</keyword>
<dbReference type="GO" id="GO:0005524">
    <property type="term" value="F:ATP binding"/>
    <property type="evidence" value="ECO:0007669"/>
    <property type="project" value="UniProtKB-KW"/>
</dbReference>
<evidence type="ECO:0000259" key="3">
    <source>
        <dbReference type="Pfam" id="PF05970"/>
    </source>
</evidence>
<keyword evidence="1" id="KW-0227">DNA damage</keyword>
<keyword evidence="5" id="KW-1185">Reference proteome</keyword>
<dbReference type="Gene3D" id="3.40.50.300">
    <property type="entry name" value="P-loop containing nucleotide triphosphate hydrolases"/>
    <property type="match status" value="1"/>
</dbReference>
<dbReference type="GO" id="GO:0006310">
    <property type="term" value="P:DNA recombination"/>
    <property type="evidence" value="ECO:0007669"/>
    <property type="project" value="UniProtKB-KW"/>
</dbReference>
<reference evidence="4 5" key="1">
    <citation type="journal article" date="2019" name="Environ. Microbiol.">
        <title>At the nexus of three kingdoms: the genome of the mycorrhizal fungus Gigaspora margarita provides insights into plant, endobacterial and fungal interactions.</title>
        <authorList>
            <person name="Venice F."/>
            <person name="Ghignone S."/>
            <person name="Salvioli di Fossalunga A."/>
            <person name="Amselem J."/>
            <person name="Novero M."/>
            <person name="Xianan X."/>
            <person name="Sedzielewska Toro K."/>
            <person name="Morin E."/>
            <person name="Lipzen A."/>
            <person name="Grigoriev I.V."/>
            <person name="Henrissat B."/>
            <person name="Martin F.M."/>
            <person name="Bonfante P."/>
        </authorList>
    </citation>
    <scope>NUCLEOTIDE SEQUENCE [LARGE SCALE GENOMIC DNA]</scope>
    <source>
        <strain evidence="4 5">BEG34</strain>
    </source>
</reference>
<keyword evidence="1" id="KW-0233">DNA recombination</keyword>
<dbReference type="InterPro" id="IPR010285">
    <property type="entry name" value="DNA_helicase_pif1-like_DEAD"/>
</dbReference>
<protein>
    <recommendedName>
        <fullName evidence="1">ATP-dependent DNA helicase</fullName>
        <ecNumber evidence="1">5.6.2.3</ecNumber>
    </recommendedName>
</protein>
<dbReference type="OrthoDB" id="2325450at2759"/>
<accession>A0A8H4ES00</accession>
<keyword evidence="2" id="KW-0732">Signal</keyword>
<dbReference type="GO" id="GO:0006281">
    <property type="term" value="P:DNA repair"/>
    <property type="evidence" value="ECO:0007669"/>
    <property type="project" value="UniProtKB-KW"/>
</dbReference>
<dbReference type="GO" id="GO:0043139">
    <property type="term" value="F:5'-3' DNA helicase activity"/>
    <property type="evidence" value="ECO:0007669"/>
    <property type="project" value="UniProtKB-EC"/>
</dbReference>
<feature type="signal peptide" evidence="2">
    <location>
        <begin position="1"/>
        <end position="16"/>
    </location>
</feature>
<dbReference type="EC" id="5.6.2.3" evidence="1"/>
<evidence type="ECO:0000313" key="4">
    <source>
        <dbReference type="EMBL" id="KAF0543776.1"/>
    </source>
</evidence>
<comment type="similarity">
    <text evidence="1">Belongs to the helicase family.</text>
</comment>
<evidence type="ECO:0000256" key="1">
    <source>
        <dbReference type="RuleBase" id="RU363044"/>
    </source>
</evidence>
<keyword evidence="1" id="KW-0547">Nucleotide-binding</keyword>
<comment type="catalytic activity">
    <reaction evidence="1">
        <text>ATP + H2O = ADP + phosphate + H(+)</text>
        <dbReference type="Rhea" id="RHEA:13065"/>
        <dbReference type="ChEBI" id="CHEBI:15377"/>
        <dbReference type="ChEBI" id="CHEBI:15378"/>
        <dbReference type="ChEBI" id="CHEBI:30616"/>
        <dbReference type="ChEBI" id="CHEBI:43474"/>
        <dbReference type="ChEBI" id="CHEBI:456216"/>
        <dbReference type="EC" id="5.6.2.3"/>
    </reaction>
</comment>
<dbReference type="PANTHER" id="PTHR47642">
    <property type="entry name" value="ATP-DEPENDENT DNA HELICASE"/>
    <property type="match status" value="1"/>
</dbReference>
<keyword evidence="1" id="KW-0067">ATP-binding</keyword>
<dbReference type="Proteomes" id="UP000439903">
    <property type="component" value="Unassembled WGS sequence"/>
</dbReference>
<dbReference type="InterPro" id="IPR051055">
    <property type="entry name" value="PIF1_helicase"/>
</dbReference>
<comment type="caution">
    <text evidence="4">The sequence shown here is derived from an EMBL/GenBank/DDBJ whole genome shotgun (WGS) entry which is preliminary data.</text>
</comment>
<name>A0A8H4ES00_GIGMA</name>
<dbReference type="AlphaFoldDB" id="A0A8H4ES00"/>
<dbReference type="GO" id="GO:0016787">
    <property type="term" value="F:hydrolase activity"/>
    <property type="evidence" value="ECO:0007669"/>
    <property type="project" value="UniProtKB-KW"/>
</dbReference>
<feature type="domain" description="DNA helicase Pif1-like DEAD-box helicase" evidence="3">
    <location>
        <begin position="25"/>
        <end position="89"/>
    </location>
</feature>
<dbReference type="Pfam" id="PF05970">
    <property type="entry name" value="PIF1"/>
    <property type="match status" value="1"/>
</dbReference>
<organism evidence="4 5">
    <name type="scientific">Gigaspora margarita</name>
    <dbReference type="NCBI Taxonomy" id="4874"/>
    <lineage>
        <taxon>Eukaryota</taxon>
        <taxon>Fungi</taxon>
        <taxon>Fungi incertae sedis</taxon>
        <taxon>Mucoromycota</taxon>
        <taxon>Glomeromycotina</taxon>
        <taxon>Glomeromycetes</taxon>
        <taxon>Diversisporales</taxon>
        <taxon>Gigasporaceae</taxon>
        <taxon>Gigaspora</taxon>
    </lineage>
</organism>
<dbReference type="GO" id="GO:0000723">
    <property type="term" value="P:telomere maintenance"/>
    <property type="evidence" value="ECO:0007669"/>
    <property type="project" value="InterPro"/>
</dbReference>
<dbReference type="EMBL" id="WTPW01000131">
    <property type="protein sequence ID" value="KAF0543776.1"/>
    <property type="molecule type" value="Genomic_DNA"/>
</dbReference>
<feature type="chain" id="PRO_5034091943" description="ATP-dependent DNA helicase" evidence="2">
    <location>
        <begin position="17"/>
        <end position="203"/>
    </location>
</feature>
<evidence type="ECO:0000256" key="2">
    <source>
        <dbReference type="SAM" id="SignalP"/>
    </source>
</evidence>
<dbReference type="InterPro" id="IPR027417">
    <property type="entry name" value="P-loop_NTPase"/>
</dbReference>
<comment type="cofactor">
    <cofactor evidence="1">
        <name>Mg(2+)</name>
        <dbReference type="ChEBI" id="CHEBI:18420"/>
    </cofactor>
</comment>
<sequence length="203" mass="23088">MLLFLTGASALTGSAATKIAGNTLHSQLQEYWTQIEYLLIDEISIVGQKLLAQLHAFIKKVKAIDDHTPFAKINILFASDFMQLPPVLDFALYVLDKFALISNQLSSQSISKNQSSSKCIKQRSLSINTCFVTNITERSLWLNIKHVIILKKQMHQLDNFNYTCILKNMYKEKLTNNQRSTLSTRFLVMIRLNLKSGGMLLFL</sequence>
<evidence type="ECO:0000313" key="5">
    <source>
        <dbReference type="Proteomes" id="UP000439903"/>
    </source>
</evidence>
<keyword evidence="1" id="KW-0378">Hydrolase</keyword>
<proteinExistence type="inferred from homology"/>